<feature type="compositionally biased region" description="Basic and acidic residues" evidence="4">
    <location>
        <begin position="14"/>
        <end position="28"/>
    </location>
</feature>
<dbReference type="GO" id="GO:0005576">
    <property type="term" value="C:extracellular region"/>
    <property type="evidence" value="ECO:0007669"/>
    <property type="project" value="UniProtKB-SubCell"/>
</dbReference>
<evidence type="ECO:0000256" key="1">
    <source>
        <dbReference type="ARBA" id="ARBA00004613"/>
    </source>
</evidence>
<reference evidence="6 7" key="1">
    <citation type="journal article" date="2007" name="Nature">
        <title>The medaka draft genome and insights into vertebrate genome evolution.</title>
        <authorList>
            <person name="Kasahara M."/>
            <person name="Naruse K."/>
            <person name="Sasaki S."/>
            <person name="Nakatani Y."/>
            <person name="Qu W."/>
            <person name="Ahsan B."/>
            <person name="Yamada T."/>
            <person name="Nagayasu Y."/>
            <person name="Doi K."/>
            <person name="Kasai Y."/>
            <person name="Jindo T."/>
            <person name="Kobayashi D."/>
            <person name="Shimada A."/>
            <person name="Toyoda A."/>
            <person name="Kuroki Y."/>
            <person name="Fujiyama A."/>
            <person name="Sasaki T."/>
            <person name="Shimizu A."/>
            <person name="Asakawa S."/>
            <person name="Shimizu N."/>
            <person name="Hashimoto S."/>
            <person name="Yang J."/>
            <person name="Lee Y."/>
            <person name="Matsushima K."/>
            <person name="Sugano S."/>
            <person name="Sakaizumi M."/>
            <person name="Narita T."/>
            <person name="Ohishi K."/>
            <person name="Haga S."/>
            <person name="Ohta F."/>
            <person name="Nomoto H."/>
            <person name="Nogata K."/>
            <person name="Morishita T."/>
            <person name="Endo T."/>
            <person name="Shin-I T."/>
            <person name="Takeda H."/>
            <person name="Morishita S."/>
            <person name="Kohara Y."/>
        </authorList>
    </citation>
    <scope>NUCLEOTIDE SEQUENCE [LARGE SCALE GENOMIC DNA]</scope>
    <source>
        <strain evidence="6 7">Hd-rR</strain>
    </source>
</reference>
<keyword evidence="3" id="KW-0732">Signal</keyword>
<dbReference type="Pfam" id="PF00386">
    <property type="entry name" value="C1q"/>
    <property type="match status" value="1"/>
</dbReference>
<evidence type="ECO:0000256" key="3">
    <source>
        <dbReference type="ARBA" id="ARBA00022729"/>
    </source>
</evidence>
<dbReference type="InterPro" id="IPR001073">
    <property type="entry name" value="C1q_dom"/>
</dbReference>
<evidence type="ECO:0000259" key="5">
    <source>
        <dbReference type="PROSITE" id="PS50871"/>
    </source>
</evidence>
<dbReference type="AlphaFoldDB" id="H2MLT5"/>
<dbReference type="FunCoup" id="H2MLT5">
    <property type="interactions" value="2"/>
</dbReference>
<dbReference type="PRINTS" id="PR00007">
    <property type="entry name" value="COMPLEMNTC1Q"/>
</dbReference>
<dbReference type="GO" id="GO:0099558">
    <property type="term" value="P:maintenance of synapse structure"/>
    <property type="evidence" value="ECO:0000318"/>
    <property type="project" value="GO_Central"/>
</dbReference>
<feature type="region of interest" description="Disordered" evidence="4">
    <location>
        <begin position="1"/>
        <end position="28"/>
    </location>
</feature>
<evidence type="ECO:0000256" key="4">
    <source>
        <dbReference type="SAM" id="MobiDB-lite"/>
    </source>
</evidence>
<proteinExistence type="predicted"/>
<accession>H2MLT5</accession>
<evidence type="ECO:0000313" key="7">
    <source>
        <dbReference type="Proteomes" id="UP000001038"/>
    </source>
</evidence>
<dbReference type="Ensembl" id="ENSORLT00000019671.2">
    <property type="protein sequence ID" value="ENSORLP00000019670.2"/>
    <property type="gene ID" value="ENSORLG00000015708.2"/>
</dbReference>
<dbReference type="Gene3D" id="2.60.120.40">
    <property type="match status" value="1"/>
</dbReference>
<reference evidence="6" key="2">
    <citation type="submission" date="2025-08" db="UniProtKB">
        <authorList>
            <consortium name="Ensembl"/>
        </authorList>
    </citation>
    <scope>IDENTIFICATION</scope>
    <source>
        <strain evidence="6">Hd-rR</strain>
    </source>
</reference>
<name>H2MLT5_ORYLA</name>
<dbReference type="InterPro" id="IPR050822">
    <property type="entry name" value="Cerebellin_Synaptic_Org"/>
</dbReference>
<sequence>MTLFQKNRTLEGGARPKEEEQNSEAKGRENYKSILSFPELSSGSHLAVPLKLIFSSNMRAVALLCLLCVSADGQYNWDGPGRVGPDSSNACTVDQASCGCCLMLQEMNRLKTYFDTTLTDIEEDFRKTNQSLSTLKAKRVAFTAALYSGDNFKCYGPFTTNSVIIYKQMFLNLGGAYSTDTGLLTVPFSGVYSLAVTSYSDSGSPGFTLAICSSLQVNGKTVAAAKDFNTNDKEDSATIAVALQLTAGDKVSVSLTRGCFLCDDSSHYNTFSAFLLYATE</sequence>
<dbReference type="PANTHER" id="PTHR22923:SF103">
    <property type="entry name" value="CEREBELLIN 20-RELATED"/>
    <property type="match status" value="1"/>
</dbReference>
<gene>
    <name evidence="6" type="primary">LOC101168564</name>
</gene>
<dbReference type="InParanoid" id="H2MLT5"/>
<protein>
    <submittedName>
        <fullName evidence="6">Cerebellin 20</fullName>
    </submittedName>
</protein>
<dbReference type="SUPFAM" id="SSF49842">
    <property type="entry name" value="TNF-like"/>
    <property type="match status" value="1"/>
</dbReference>
<dbReference type="SMART" id="SM00110">
    <property type="entry name" value="C1Q"/>
    <property type="match status" value="1"/>
</dbReference>
<dbReference type="eggNOG" id="ENOG502QU65">
    <property type="taxonomic scope" value="Eukaryota"/>
</dbReference>
<dbReference type="GO" id="GO:0045202">
    <property type="term" value="C:synapse"/>
    <property type="evidence" value="ECO:0000318"/>
    <property type="project" value="GO_Central"/>
</dbReference>
<dbReference type="Bgee" id="ENSORLG00000015708">
    <property type="expression patterns" value="Expressed in sexually immature organism and 4 other cell types or tissues"/>
</dbReference>
<reference evidence="6" key="3">
    <citation type="submission" date="2025-09" db="UniProtKB">
        <authorList>
            <consortium name="Ensembl"/>
        </authorList>
    </citation>
    <scope>IDENTIFICATION</scope>
    <source>
        <strain evidence="6">Hd-rR</strain>
    </source>
</reference>
<comment type="subcellular location">
    <subcellularLocation>
        <location evidence="1">Secreted</location>
    </subcellularLocation>
</comment>
<dbReference type="HOGENOM" id="CLU_001074_8_1_1"/>
<dbReference type="GeneTree" id="ENSGT00940000163520"/>
<keyword evidence="2" id="KW-0964">Secreted</keyword>
<organism evidence="6 7">
    <name type="scientific">Oryzias latipes</name>
    <name type="common">Japanese rice fish</name>
    <name type="synonym">Japanese killifish</name>
    <dbReference type="NCBI Taxonomy" id="8090"/>
    <lineage>
        <taxon>Eukaryota</taxon>
        <taxon>Metazoa</taxon>
        <taxon>Chordata</taxon>
        <taxon>Craniata</taxon>
        <taxon>Vertebrata</taxon>
        <taxon>Euteleostomi</taxon>
        <taxon>Actinopterygii</taxon>
        <taxon>Neopterygii</taxon>
        <taxon>Teleostei</taxon>
        <taxon>Neoteleostei</taxon>
        <taxon>Acanthomorphata</taxon>
        <taxon>Ovalentaria</taxon>
        <taxon>Atherinomorphae</taxon>
        <taxon>Beloniformes</taxon>
        <taxon>Adrianichthyidae</taxon>
        <taxon>Oryziinae</taxon>
        <taxon>Oryzias</taxon>
    </lineage>
</organism>
<dbReference type="Proteomes" id="UP000001038">
    <property type="component" value="Chromosome 13"/>
</dbReference>
<dbReference type="PANTHER" id="PTHR22923">
    <property type="entry name" value="CEREBELLIN-RELATED"/>
    <property type="match status" value="1"/>
</dbReference>
<evidence type="ECO:0000313" key="6">
    <source>
        <dbReference type="Ensembl" id="ENSORLP00000019670.2"/>
    </source>
</evidence>
<dbReference type="InterPro" id="IPR008983">
    <property type="entry name" value="Tumour_necrosis_fac-like_dom"/>
</dbReference>
<feature type="domain" description="C1q" evidence="5">
    <location>
        <begin position="135"/>
        <end position="280"/>
    </location>
</feature>
<evidence type="ECO:0000256" key="2">
    <source>
        <dbReference type="ARBA" id="ARBA00022525"/>
    </source>
</evidence>
<dbReference type="PROSITE" id="PS50871">
    <property type="entry name" value="C1Q"/>
    <property type="match status" value="1"/>
</dbReference>
<keyword evidence="7" id="KW-1185">Reference proteome</keyword>